<accession>A0AAD7Q9F2</accession>
<keyword evidence="2" id="KW-0238">DNA-binding</keyword>
<keyword evidence="8" id="KW-1185">Reference proteome</keyword>
<keyword evidence="1" id="KW-0805">Transcription regulation</keyword>
<proteinExistence type="predicted"/>
<evidence type="ECO:0000256" key="2">
    <source>
        <dbReference type="ARBA" id="ARBA00023125"/>
    </source>
</evidence>
<dbReference type="KEGG" id="qsa:O6P43_007029"/>
<feature type="compositionally biased region" description="Polar residues" evidence="5">
    <location>
        <begin position="187"/>
        <end position="199"/>
    </location>
</feature>
<dbReference type="InterPro" id="IPR003441">
    <property type="entry name" value="NAC-dom"/>
</dbReference>
<reference evidence="7" key="1">
    <citation type="journal article" date="2023" name="Science">
        <title>Elucidation of the pathway for biosynthesis of saponin adjuvants from the soapbark tree.</title>
        <authorList>
            <person name="Reed J."/>
            <person name="Orme A."/>
            <person name="El-Demerdash A."/>
            <person name="Owen C."/>
            <person name="Martin L.B.B."/>
            <person name="Misra R.C."/>
            <person name="Kikuchi S."/>
            <person name="Rejzek M."/>
            <person name="Martin A.C."/>
            <person name="Harkess A."/>
            <person name="Leebens-Mack J."/>
            <person name="Louveau T."/>
            <person name="Stephenson M.J."/>
            <person name="Osbourn A."/>
        </authorList>
    </citation>
    <scope>NUCLEOTIDE SEQUENCE</scope>
    <source>
        <strain evidence="7">S10</strain>
    </source>
</reference>
<gene>
    <name evidence="7" type="ORF">O6P43_007029</name>
</gene>
<dbReference type="AlphaFoldDB" id="A0AAD7Q9F2"/>
<dbReference type="SUPFAM" id="SSF101941">
    <property type="entry name" value="NAC domain"/>
    <property type="match status" value="1"/>
</dbReference>
<protein>
    <submittedName>
        <fullName evidence="7">NAC domain</fullName>
    </submittedName>
</protein>
<feature type="region of interest" description="Disordered" evidence="5">
    <location>
        <begin position="170"/>
        <end position="204"/>
    </location>
</feature>
<evidence type="ECO:0000256" key="1">
    <source>
        <dbReference type="ARBA" id="ARBA00023015"/>
    </source>
</evidence>
<dbReference type="EMBL" id="JARAOO010000003">
    <property type="protein sequence ID" value="KAJ7977396.1"/>
    <property type="molecule type" value="Genomic_DNA"/>
</dbReference>
<evidence type="ECO:0000259" key="6">
    <source>
        <dbReference type="PROSITE" id="PS51005"/>
    </source>
</evidence>
<dbReference type="Gene3D" id="2.170.150.80">
    <property type="entry name" value="NAC domain"/>
    <property type="match status" value="1"/>
</dbReference>
<comment type="caution">
    <text evidence="7">The sequence shown here is derived from an EMBL/GenBank/DDBJ whole genome shotgun (WGS) entry which is preliminary data.</text>
</comment>
<organism evidence="7 8">
    <name type="scientific">Quillaja saponaria</name>
    <name type="common">Soap bark tree</name>
    <dbReference type="NCBI Taxonomy" id="32244"/>
    <lineage>
        <taxon>Eukaryota</taxon>
        <taxon>Viridiplantae</taxon>
        <taxon>Streptophyta</taxon>
        <taxon>Embryophyta</taxon>
        <taxon>Tracheophyta</taxon>
        <taxon>Spermatophyta</taxon>
        <taxon>Magnoliopsida</taxon>
        <taxon>eudicotyledons</taxon>
        <taxon>Gunneridae</taxon>
        <taxon>Pentapetalae</taxon>
        <taxon>rosids</taxon>
        <taxon>fabids</taxon>
        <taxon>Fabales</taxon>
        <taxon>Quillajaceae</taxon>
        <taxon>Quillaja</taxon>
    </lineage>
</organism>
<feature type="region of interest" description="Disordered" evidence="5">
    <location>
        <begin position="402"/>
        <end position="422"/>
    </location>
</feature>
<name>A0AAD7Q9F2_QUISA</name>
<evidence type="ECO:0000313" key="8">
    <source>
        <dbReference type="Proteomes" id="UP001163823"/>
    </source>
</evidence>
<dbReference type="GO" id="GO:0003677">
    <property type="term" value="F:DNA binding"/>
    <property type="evidence" value="ECO:0007669"/>
    <property type="project" value="UniProtKB-KW"/>
</dbReference>
<sequence length="462" mass="51569">MAMDDEGHLMPPGFRFKPTDEELIIHYLNLKVNNQFIRGPHPILDVDIYKFSPQELSDRYKIEGEKDMYFFTPRNRKYLNGTRPDRMTESGYWKATAADKNIRFHGSLVGKKKPLVFFQGNHKKSMKTNWLMQEFTLEQNNNSNVAATEDMRLDEYVLCKVYYNGKTLNTRQSSPVQTEEAVAPNEEVQNSRMQPQPNLHSHPYTGNRVAAATYESSPAGLSVPSLPQNPGFGALDLPIPGLDLSANAAYGFHNYASNEVAAARCGLGMSAYGNGTAAFSSFGFPAPSLPQIEMGAFDLTKNNSQVLESHPVWAMHQNSEALPHDFEMGTLNLPNNSEIFQNDQDWGMLPNQESHQGLAMNQNSETLSYNCERDDSYIVIDSLESFDSDSIWEILEAEELKRTESSIPPNGNAPQMEPQNSEELLSSISDSGVGMICNVFPETLSRLLLVLCPNVTSSTVSL</sequence>
<feature type="compositionally biased region" description="Polar residues" evidence="5">
    <location>
        <begin position="405"/>
        <end position="422"/>
    </location>
</feature>
<evidence type="ECO:0000256" key="5">
    <source>
        <dbReference type="SAM" id="MobiDB-lite"/>
    </source>
</evidence>
<dbReference type="Pfam" id="PF02365">
    <property type="entry name" value="NAM"/>
    <property type="match status" value="1"/>
</dbReference>
<evidence type="ECO:0000256" key="4">
    <source>
        <dbReference type="ARBA" id="ARBA00023242"/>
    </source>
</evidence>
<dbReference type="Proteomes" id="UP001163823">
    <property type="component" value="Chromosome 3"/>
</dbReference>
<dbReference type="GO" id="GO:0006355">
    <property type="term" value="P:regulation of DNA-templated transcription"/>
    <property type="evidence" value="ECO:0007669"/>
    <property type="project" value="InterPro"/>
</dbReference>
<evidence type="ECO:0000313" key="7">
    <source>
        <dbReference type="EMBL" id="KAJ7977396.1"/>
    </source>
</evidence>
<evidence type="ECO:0000256" key="3">
    <source>
        <dbReference type="ARBA" id="ARBA00023163"/>
    </source>
</evidence>
<keyword evidence="4" id="KW-0539">Nucleus</keyword>
<dbReference type="PANTHER" id="PTHR31744">
    <property type="entry name" value="PROTEIN CUP-SHAPED COTYLEDON 2-RELATED"/>
    <property type="match status" value="1"/>
</dbReference>
<dbReference type="PROSITE" id="PS51005">
    <property type="entry name" value="NAC"/>
    <property type="match status" value="1"/>
</dbReference>
<feature type="domain" description="NAC" evidence="6">
    <location>
        <begin position="10"/>
        <end position="164"/>
    </location>
</feature>
<dbReference type="GO" id="GO:0005634">
    <property type="term" value="C:nucleus"/>
    <property type="evidence" value="ECO:0007669"/>
    <property type="project" value="UniProtKB-ARBA"/>
</dbReference>
<dbReference type="InterPro" id="IPR036093">
    <property type="entry name" value="NAC_dom_sf"/>
</dbReference>
<keyword evidence="3" id="KW-0804">Transcription</keyword>
<dbReference type="PANTHER" id="PTHR31744:SF92">
    <property type="entry name" value="NAC DOMAIN-CONTAINING PROTEIN 87"/>
    <property type="match status" value="1"/>
</dbReference>